<dbReference type="AlphaFoldDB" id="A4BH86"/>
<name>A4BH86_9GAMM</name>
<accession>A4BH86</accession>
<evidence type="ECO:0000259" key="1">
    <source>
        <dbReference type="Pfam" id="PF10996"/>
    </source>
</evidence>
<dbReference type="Proteomes" id="UP000005953">
    <property type="component" value="Unassembled WGS sequence"/>
</dbReference>
<dbReference type="SUPFAM" id="SSF56281">
    <property type="entry name" value="Metallo-hydrolase/oxidoreductase"/>
    <property type="match status" value="1"/>
</dbReference>
<evidence type="ECO:0000313" key="2">
    <source>
        <dbReference type="EMBL" id="EAR08585.1"/>
    </source>
</evidence>
<protein>
    <recommendedName>
        <fullName evidence="1">Beta-Casp domain-containing protein</fullName>
    </recommendedName>
</protein>
<reference evidence="2 3" key="1">
    <citation type="submission" date="2006-02" db="EMBL/GenBank/DDBJ databases">
        <authorList>
            <person name="Pinhassi J."/>
            <person name="Pedros-Alio C."/>
            <person name="Ferriera S."/>
            <person name="Johnson J."/>
            <person name="Kravitz S."/>
            <person name="Halpern A."/>
            <person name="Remington K."/>
            <person name="Beeson K."/>
            <person name="Tran B."/>
            <person name="Rogers Y.-H."/>
            <person name="Friedman R."/>
            <person name="Venter J.C."/>
        </authorList>
    </citation>
    <scope>NUCLEOTIDE SEQUENCE [LARGE SCALE GENOMIC DNA]</scope>
    <source>
        <strain evidence="2 3">MED297</strain>
    </source>
</reference>
<organism evidence="2 3">
    <name type="scientific">Reinekea blandensis MED297</name>
    <dbReference type="NCBI Taxonomy" id="314283"/>
    <lineage>
        <taxon>Bacteria</taxon>
        <taxon>Pseudomonadati</taxon>
        <taxon>Pseudomonadota</taxon>
        <taxon>Gammaproteobacteria</taxon>
        <taxon>Oceanospirillales</taxon>
        <taxon>Saccharospirillaceae</taxon>
        <taxon>Reinekea</taxon>
    </lineage>
</organism>
<gene>
    <name evidence="2" type="ORF">MED297_15225</name>
</gene>
<dbReference type="STRING" id="314283.MED297_15225"/>
<sequence length="67" mass="7283">MKRLAQKAQPDIVIAANGMCQGGRIVNYLQTLAPLPTTDVLFVGHQARGTLGRLCSSGMRWQQGLMI</sequence>
<evidence type="ECO:0000313" key="3">
    <source>
        <dbReference type="Proteomes" id="UP000005953"/>
    </source>
</evidence>
<proteinExistence type="predicted"/>
<dbReference type="HOGENOM" id="CLU_2809408_0_0_6"/>
<comment type="caution">
    <text evidence="2">The sequence shown here is derived from an EMBL/GenBank/DDBJ whole genome shotgun (WGS) entry which is preliminary data.</text>
</comment>
<dbReference type="InterPro" id="IPR022712">
    <property type="entry name" value="Beta_Casp"/>
</dbReference>
<dbReference type="EMBL" id="AAOE01000019">
    <property type="protein sequence ID" value="EAR08585.1"/>
    <property type="molecule type" value="Genomic_DNA"/>
</dbReference>
<feature type="domain" description="Beta-Casp" evidence="1">
    <location>
        <begin position="3"/>
        <end position="53"/>
    </location>
</feature>
<dbReference type="Gene3D" id="3.40.50.10890">
    <property type="match status" value="1"/>
</dbReference>
<keyword evidence="3" id="KW-1185">Reference proteome</keyword>
<dbReference type="InterPro" id="IPR036866">
    <property type="entry name" value="RibonucZ/Hydroxyglut_hydro"/>
</dbReference>
<dbReference type="Pfam" id="PF10996">
    <property type="entry name" value="Beta-Casp"/>
    <property type="match status" value="1"/>
</dbReference>